<gene>
    <name evidence="10" type="ORF">SAMN05421880_10990</name>
</gene>
<feature type="transmembrane region" description="Helical" evidence="9">
    <location>
        <begin position="99"/>
        <end position="121"/>
    </location>
</feature>
<evidence type="ECO:0000256" key="8">
    <source>
        <dbReference type="ARBA" id="ARBA00023136"/>
    </source>
</evidence>
<feature type="transmembrane region" description="Helical" evidence="9">
    <location>
        <begin position="270"/>
        <end position="287"/>
    </location>
</feature>
<keyword evidence="7 9" id="KW-1133">Transmembrane helix</keyword>
<dbReference type="GO" id="GO:0055085">
    <property type="term" value="P:transmembrane transport"/>
    <property type="evidence" value="ECO:0007669"/>
    <property type="project" value="InterPro"/>
</dbReference>
<keyword evidence="11" id="KW-1185">Reference proteome</keyword>
<dbReference type="Proteomes" id="UP000199561">
    <property type="component" value="Unassembled WGS sequence"/>
</dbReference>
<dbReference type="AlphaFoldDB" id="A0A1I4NZN5"/>
<sequence length="358" mass="40713">MKTIEKYITRELLIPFFAVTSILVGLFVSFSTARILASAVTETLGMVAMLQLVMLKTIIALEVLVPISFYVAIIYGLSRLSRDQEMNILRAVGFGDNRILYTVLLIVIPVSIVSGTLSLYARPWAYAESYILDAQAQAELNANRFQAGRFYGSEKSGRVIFVQAKDDSGMRMKEIFHFIKKDGISEIVVAKDAIQQQQLSLDQRPHTELFNGFIYRLAYPEGKDSAIQYEKMIYYNENELVTNYRRKAASTRELWKSEQPRDIAELQWRLSRPVATILLALIAVSFTRVSPRQDKSDKTLLLAAVIFAVYYNLTGLAQTWVEQGVIPSMPGVWWLYLLLFIIAVLLLPGMRHRLFSKT</sequence>
<organism evidence="10 11">
    <name type="scientific">Nitrosomonas nitrosa</name>
    <dbReference type="NCBI Taxonomy" id="52442"/>
    <lineage>
        <taxon>Bacteria</taxon>
        <taxon>Pseudomonadati</taxon>
        <taxon>Pseudomonadota</taxon>
        <taxon>Betaproteobacteria</taxon>
        <taxon>Nitrosomonadales</taxon>
        <taxon>Nitrosomonadaceae</taxon>
        <taxon>Nitrosomonas</taxon>
    </lineage>
</organism>
<feature type="transmembrane region" description="Helical" evidence="9">
    <location>
        <begin position="333"/>
        <end position="350"/>
    </location>
</feature>
<feature type="transmembrane region" description="Helical" evidence="9">
    <location>
        <begin position="12"/>
        <end position="37"/>
    </location>
</feature>
<keyword evidence="6 9" id="KW-0812">Transmembrane</keyword>
<dbReference type="RefSeq" id="WP_090667728.1">
    <property type="nucleotide sequence ID" value="NZ_FOUF01000009.1"/>
</dbReference>
<dbReference type="Pfam" id="PF03739">
    <property type="entry name" value="LptF_LptG"/>
    <property type="match status" value="1"/>
</dbReference>
<evidence type="ECO:0000256" key="3">
    <source>
        <dbReference type="ARBA" id="ARBA00022448"/>
    </source>
</evidence>
<dbReference type="GO" id="GO:0015920">
    <property type="term" value="P:lipopolysaccharide transport"/>
    <property type="evidence" value="ECO:0007669"/>
    <property type="project" value="TreeGrafter"/>
</dbReference>
<comment type="subcellular location">
    <subcellularLocation>
        <location evidence="1">Cell inner membrane</location>
        <topology evidence="1">Multi-pass membrane protein</topology>
    </subcellularLocation>
</comment>
<evidence type="ECO:0000256" key="2">
    <source>
        <dbReference type="ARBA" id="ARBA00014213"/>
    </source>
</evidence>
<dbReference type="EMBL" id="FOUF01000009">
    <property type="protein sequence ID" value="SFM20978.1"/>
    <property type="molecule type" value="Genomic_DNA"/>
</dbReference>
<keyword evidence="4" id="KW-1003">Cell membrane</keyword>
<name>A0A1I4NZN5_9PROT</name>
<evidence type="ECO:0000256" key="5">
    <source>
        <dbReference type="ARBA" id="ARBA00022519"/>
    </source>
</evidence>
<dbReference type="PANTHER" id="PTHR33529">
    <property type="entry name" value="SLR0882 PROTEIN-RELATED"/>
    <property type="match status" value="1"/>
</dbReference>
<dbReference type="NCBIfam" id="TIGR04407">
    <property type="entry name" value="LptF_YjgP"/>
    <property type="match status" value="1"/>
</dbReference>
<evidence type="ECO:0000313" key="10">
    <source>
        <dbReference type="EMBL" id="SFM20978.1"/>
    </source>
</evidence>
<evidence type="ECO:0000256" key="9">
    <source>
        <dbReference type="SAM" id="Phobius"/>
    </source>
</evidence>
<keyword evidence="3" id="KW-0813">Transport</keyword>
<evidence type="ECO:0000256" key="4">
    <source>
        <dbReference type="ARBA" id="ARBA00022475"/>
    </source>
</evidence>
<dbReference type="InterPro" id="IPR005495">
    <property type="entry name" value="LptG/LptF_permease"/>
</dbReference>
<keyword evidence="5" id="KW-0997">Cell inner membrane</keyword>
<feature type="transmembrane region" description="Helical" evidence="9">
    <location>
        <begin position="299"/>
        <end position="321"/>
    </location>
</feature>
<evidence type="ECO:0000256" key="7">
    <source>
        <dbReference type="ARBA" id="ARBA00022989"/>
    </source>
</evidence>
<evidence type="ECO:0000313" key="11">
    <source>
        <dbReference type="Proteomes" id="UP000199561"/>
    </source>
</evidence>
<dbReference type="PANTHER" id="PTHR33529:SF7">
    <property type="entry name" value="LIPOPOLYSACCHARIDE EXPORT SYSTEM PERMEASE PROTEIN LPTF"/>
    <property type="match status" value="1"/>
</dbReference>
<protein>
    <recommendedName>
        <fullName evidence="2">Lipopolysaccharide export system permease protein LptF</fullName>
    </recommendedName>
</protein>
<accession>A0A1I4NZN5</accession>
<dbReference type="InterPro" id="IPR030922">
    <property type="entry name" value="LptF"/>
</dbReference>
<feature type="transmembrane region" description="Helical" evidence="9">
    <location>
        <begin position="57"/>
        <end position="78"/>
    </location>
</feature>
<proteinExistence type="predicted"/>
<dbReference type="STRING" id="52442.SAMN05421880_10990"/>
<dbReference type="GO" id="GO:0043190">
    <property type="term" value="C:ATP-binding cassette (ABC) transporter complex"/>
    <property type="evidence" value="ECO:0007669"/>
    <property type="project" value="InterPro"/>
</dbReference>
<keyword evidence="8 9" id="KW-0472">Membrane</keyword>
<evidence type="ECO:0000256" key="6">
    <source>
        <dbReference type="ARBA" id="ARBA00022692"/>
    </source>
</evidence>
<reference evidence="10 11" key="1">
    <citation type="submission" date="2016-10" db="EMBL/GenBank/DDBJ databases">
        <authorList>
            <person name="de Groot N.N."/>
        </authorList>
    </citation>
    <scope>NUCLEOTIDE SEQUENCE [LARGE SCALE GENOMIC DNA]</scope>
    <source>
        <strain evidence="10 11">Nm146</strain>
    </source>
</reference>
<evidence type="ECO:0000256" key="1">
    <source>
        <dbReference type="ARBA" id="ARBA00004429"/>
    </source>
</evidence>